<dbReference type="RefSeq" id="WP_109741528.1">
    <property type="nucleotide sequence ID" value="NZ_QGGO01000003.1"/>
</dbReference>
<gene>
    <name evidence="2" type="ORF">LV89_00742</name>
</gene>
<sequence length="42" mass="4896">MPQINNPHDKFFKQTLSRLDVTQSFIEEVSPSDIREKTAPIH</sequence>
<name>A0A316EI74_9BACT</name>
<evidence type="ECO:0000313" key="2">
    <source>
        <dbReference type="EMBL" id="PWK28538.1"/>
    </source>
</evidence>
<comment type="caution">
    <text evidence="2">The sequence shown here is derived from an EMBL/GenBank/DDBJ whole genome shotgun (WGS) entry which is preliminary data.</text>
</comment>
<dbReference type="InterPro" id="IPR006842">
    <property type="entry name" value="Transposase_31"/>
</dbReference>
<organism evidence="2 3">
    <name type="scientific">Arcicella aurantiaca</name>
    <dbReference type="NCBI Taxonomy" id="591202"/>
    <lineage>
        <taxon>Bacteria</taxon>
        <taxon>Pseudomonadati</taxon>
        <taxon>Bacteroidota</taxon>
        <taxon>Cytophagia</taxon>
        <taxon>Cytophagales</taxon>
        <taxon>Flectobacillaceae</taxon>
        <taxon>Arcicella</taxon>
    </lineage>
</organism>
<evidence type="ECO:0000313" key="3">
    <source>
        <dbReference type="Proteomes" id="UP000245489"/>
    </source>
</evidence>
<reference evidence="2 3" key="1">
    <citation type="submission" date="2018-05" db="EMBL/GenBank/DDBJ databases">
        <title>Genomic Encyclopedia of Archaeal and Bacterial Type Strains, Phase II (KMG-II): from individual species to whole genera.</title>
        <authorList>
            <person name="Goeker M."/>
        </authorList>
    </citation>
    <scope>NUCLEOTIDE SEQUENCE [LARGE SCALE GENOMIC DNA]</scope>
    <source>
        <strain evidence="2 3">DSM 22214</strain>
    </source>
</reference>
<dbReference type="OrthoDB" id="932587at2"/>
<keyword evidence="3" id="KW-1185">Reference proteome</keyword>
<dbReference type="Pfam" id="PF04754">
    <property type="entry name" value="Transposase_31"/>
    <property type="match status" value="1"/>
</dbReference>
<dbReference type="EMBL" id="QGGO01000003">
    <property type="protein sequence ID" value="PWK28538.1"/>
    <property type="molecule type" value="Genomic_DNA"/>
</dbReference>
<proteinExistence type="predicted"/>
<dbReference type="Proteomes" id="UP000245489">
    <property type="component" value="Unassembled WGS sequence"/>
</dbReference>
<feature type="domain" description="Transposase (putative) YhgA-like" evidence="1">
    <location>
        <begin position="6"/>
        <end position="36"/>
    </location>
</feature>
<protein>
    <submittedName>
        <fullName evidence="2">Putative YhgA-like transposase</fullName>
    </submittedName>
</protein>
<accession>A0A316EI74</accession>
<evidence type="ECO:0000259" key="1">
    <source>
        <dbReference type="Pfam" id="PF04754"/>
    </source>
</evidence>
<dbReference type="AlphaFoldDB" id="A0A316EI74"/>